<feature type="domain" description="Disease resistance protein At4g27190-like leucine-rich repeats" evidence="2">
    <location>
        <begin position="196"/>
        <end position="343"/>
    </location>
</feature>
<feature type="domain" description="Disease resistance protein At4g27190-like leucine-rich repeats" evidence="2">
    <location>
        <begin position="729"/>
        <end position="868"/>
    </location>
</feature>
<dbReference type="EMBL" id="CM002295">
    <property type="protein sequence ID" value="ESW11932.1"/>
    <property type="molecule type" value="Genomic_DNA"/>
</dbReference>
<feature type="domain" description="Disease resistance protein At4g27190-like leucine-rich repeats" evidence="2">
    <location>
        <begin position="574"/>
        <end position="674"/>
    </location>
</feature>
<dbReference type="Pfam" id="PF23247">
    <property type="entry name" value="LRR_RPS2"/>
    <property type="match status" value="5"/>
</dbReference>
<evidence type="ECO:0000259" key="2">
    <source>
        <dbReference type="Pfam" id="PF23247"/>
    </source>
</evidence>
<protein>
    <recommendedName>
        <fullName evidence="2">Disease resistance protein At4g27190-like leucine-rich repeats domain-containing protein</fullName>
    </recommendedName>
</protein>
<organism evidence="3 4">
    <name type="scientific">Phaseolus vulgaris</name>
    <name type="common">Kidney bean</name>
    <name type="synonym">French bean</name>
    <dbReference type="NCBI Taxonomy" id="3885"/>
    <lineage>
        <taxon>Eukaryota</taxon>
        <taxon>Viridiplantae</taxon>
        <taxon>Streptophyta</taxon>
        <taxon>Embryophyta</taxon>
        <taxon>Tracheophyta</taxon>
        <taxon>Spermatophyta</taxon>
        <taxon>Magnoliopsida</taxon>
        <taxon>eudicotyledons</taxon>
        <taxon>Gunneridae</taxon>
        <taxon>Pentapetalae</taxon>
        <taxon>rosids</taxon>
        <taxon>fabids</taxon>
        <taxon>Fabales</taxon>
        <taxon>Fabaceae</taxon>
        <taxon>Papilionoideae</taxon>
        <taxon>50 kb inversion clade</taxon>
        <taxon>NPAAA clade</taxon>
        <taxon>indigoferoid/millettioid clade</taxon>
        <taxon>Phaseoleae</taxon>
        <taxon>Phaseolus</taxon>
    </lineage>
</organism>
<dbReference type="Gene3D" id="3.80.10.10">
    <property type="entry name" value="Ribonuclease Inhibitor"/>
    <property type="match status" value="4"/>
</dbReference>
<dbReference type="Proteomes" id="UP000000226">
    <property type="component" value="Chromosome 8"/>
</dbReference>
<evidence type="ECO:0000313" key="4">
    <source>
        <dbReference type="Proteomes" id="UP000000226"/>
    </source>
</evidence>
<feature type="domain" description="Disease resistance protein At4g27190-like leucine-rich repeats" evidence="2">
    <location>
        <begin position="42"/>
        <end position="160"/>
    </location>
</feature>
<dbReference type="PANTHER" id="PTHR33463">
    <property type="entry name" value="NB-ARC DOMAIN-CONTAINING PROTEIN-RELATED"/>
    <property type="match status" value="1"/>
</dbReference>
<gene>
    <name evidence="3" type="ORF">PHAVU_008G071300g</name>
</gene>
<evidence type="ECO:0000313" key="3">
    <source>
        <dbReference type="EMBL" id="ESW11932.1"/>
    </source>
</evidence>
<proteinExistence type="predicted"/>
<evidence type="ECO:0000256" key="1">
    <source>
        <dbReference type="ARBA" id="ARBA00022821"/>
    </source>
</evidence>
<dbReference type="OrthoDB" id="1747797at2759"/>
<keyword evidence="1" id="KW-0611">Plant defense</keyword>
<keyword evidence="4" id="KW-1185">Reference proteome</keyword>
<dbReference type="InterPro" id="IPR032675">
    <property type="entry name" value="LRR_dom_sf"/>
</dbReference>
<reference evidence="4" key="1">
    <citation type="journal article" date="2014" name="Nat. Genet.">
        <title>A reference genome for common bean and genome-wide analysis of dual domestications.</title>
        <authorList>
            <person name="Schmutz J."/>
            <person name="McClean P.E."/>
            <person name="Mamidi S."/>
            <person name="Wu G.A."/>
            <person name="Cannon S.B."/>
            <person name="Grimwood J."/>
            <person name="Jenkins J."/>
            <person name="Shu S."/>
            <person name="Song Q."/>
            <person name="Chavarro C."/>
            <person name="Torres-Torres M."/>
            <person name="Geffroy V."/>
            <person name="Moghaddam S.M."/>
            <person name="Gao D."/>
            <person name="Abernathy B."/>
            <person name="Barry K."/>
            <person name="Blair M."/>
            <person name="Brick M.A."/>
            <person name="Chovatia M."/>
            <person name="Gepts P."/>
            <person name="Goodstein D.M."/>
            <person name="Gonzales M."/>
            <person name="Hellsten U."/>
            <person name="Hyten D.L."/>
            <person name="Jia G."/>
            <person name="Kelly J.D."/>
            <person name="Kudrna D."/>
            <person name="Lee R."/>
            <person name="Richard M.M."/>
            <person name="Miklas P.N."/>
            <person name="Osorno J.M."/>
            <person name="Rodrigues J."/>
            <person name="Thareau V."/>
            <person name="Urrea C.A."/>
            <person name="Wang M."/>
            <person name="Yu Y."/>
            <person name="Zhang M."/>
            <person name="Wing R.A."/>
            <person name="Cregan P.B."/>
            <person name="Rokhsar D.S."/>
            <person name="Jackson S.A."/>
        </authorList>
    </citation>
    <scope>NUCLEOTIDE SEQUENCE [LARGE SCALE GENOMIC DNA]</scope>
    <source>
        <strain evidence="4">cv. G19833</strain>
    </source>
</reference>
<name>V7B201_PHAVU</name>
<accession>V7B201</accession>
<dbReference type="SUPFAM" id="SSF52047">
    <property type="entry name" value="RNI-like"/>
    <property type="match status" value="4"/>
</dbReference>
<sequence>MQLEEFRLNCMWALEEIGFEHDVLLQRVKCLIILQCKKLRNLASSSVSFSYLRYLEVGNCMMRNLMTTSTAKTLVQLKTMKVSSCPMIVEIVAENVEEKVEEIEFKVLESLELVSLQNLKCFSNVEKCDLKFPLLEKLVVSECPQMTKLSEVQSAPNLEKVHVAAEEKDKWYWEGDLNATLQKHFTDQVSFEYSKYARLIDYPETKGVRHDKPVFPDNFFNCLEKLEFDAACKRDVLIPSHVLLHLKNLKELNVHSSNAVKVIFDIDEIEIKMKRIFFRLEKLTLKNLQNLKCVWKENLEGTVSFPNLQEVVVHGCGSLVTLFSVSLARNLEKLKTLEIQECDKLVEIVEKEDAMETGMTVFVFPCLYHLTFSSMPLLSCFYPGKHHLECPLLYSLHVQYCPKLKLFTSNFDDGENQGVIEAPISPLQQPLFSVEILSSPKLKKLVLNEKIIMLLSDARLPQDLLYKLNHLSLCFGDDNNEKDTLPFDFFHKVPNLEELVVENCFGLKEIFPSQKLQVHDTVLVRLKELFLLQLNELDWVGLEHPWVQPYSEKLELLYLSNCPQVEKIVYFAVSFINLKQLYVKLCEKMEYLFTFTTLKSLVKLESLVVEECESIKEIAKNEDEDDCDEIVFGQLTLIELNCLPSLVSFYSGNATLRCSSLVAVKVTECPNMETFSQGVIKAPTLLGIQTSEDIDVTFNDDLNTTIRRLFHQKDFFNYSKRRILDYYLEMTKVQHKKPAISDNFFGSFKKLEFDAAFNRPLLIPSHVLPYLKNLEELNVHSSDAIQVIFDIDESEVKMKGIVYCLKKLTLKKLSNLKCVWKEYSRGIVSFPNLQEVVVKDCGSLVTLFSSFLAKNLEKLETLRMKRCEKLIEIVGKEDGMEHGTTLMFELPVLSLLCLENMPLLSCFYPKKHHLECPSLKVLFVICCPNLKLFSSDFDDSQKRVIEASISPIQQPLLSVEKVSPKLVALAFNEENIKLMSYAHLPQDLLCKLKFLVVYFEDNNEKGTLPFDFFHKVPNLELLFVHQCFGLKEIFPSQKLQVHDTIFVRLKQLYLQQLNELEWIGLEHPWVQPYCEKT</sequence>
<dbReference type="InterPro" id="IPR057135">
    <property type="entry name" value="At4g27190-like_LRR"/>
</dbReference>
<dbReference type="AlphaFoldDB" id="V7B201"/>
<feature type="domain" description="Disease resistance protein At4g27190-like leucine-rich repeats" evidence="2">
    <location>
        <begin position="972"/>
        <end position="1063"/>
    </location>
</feature>
<dbReference type="Gramene" id="ESW11932">
    <property type="protein sequence ID" value="ESW11932"/>
    <property type="gene ID" value="PHAVU_008G071300g"/>
</dbReference>
<dbReference type="InterPro" id="IPR050905">
    <property type="entry name" value="Plant_NBS-LRR"/>
</dbReference>